<evidence type="ECO:0000313" key="2">
    <source>
        <dbReference type="Proteomes" id="UP000838100"/>
    </source>
</evidence>
<proteinExistence type="predicted"/>
<keyword evidence="2" id="KW-1185">Reference proteome</keyword>
<evidence type="ECO:0000313" key="1">
    <source>
        <dbReference type="EMBL" id="CAH0990525.1"/>
    </source>
</evidence>
<accession>A0ABN8EH65</accession>
<organism evidence="1 2">
    <name type="scientific">Sinobacterium norvegicum</name>
    <dbReference type="NCBI Taxonomy" id="1641715"/>
    <lineage>
        <taxon>Bacteria</taxon>
        <taxon>Pseudomonadati</taxon>
        <taxon>Pseudomonadota</taxon>
        <taxon>Gammaproteobacteria</taxon>
        <taxon>Cellvibrionales</taxon>
        <taxon>Spongiibacteraceae</taxon>
        <taxon>Sinobacterium</taxon>
    </lineage>
</organism>
<sequence>MSDFVEHSLTPEKLLALGNNLIYKAFLEASRVQAKRLYAGLLEGKTAFIVTVKMEDGTELKVDVKMYREHYQGKLNFSIFKKQLELLVARIDQRLKSAAPDRVNMRSDSEGANHLFNIPAMMQDGERLNILMLGMSTQAPGRILYSLNYLDPKAQGIKPQE</sequence>
<reference evidence="1" key="1">
    <citation type="submission" date="2021-12" db="EMBL/GenBank/DDBJ databases">
        <authorList>
            <person name="Rodrigo-Torres L."/>
            <person name="Arahal R. D."/>
            <person name="Lucena T."/>
        </authorList>
    </citation>
    <scope>NUCLEOTIDE SEQUENCE</scope>
    <source>
        <strain evidence="1">CECT 8267</strain>
    </source>
</reference>
<dbReference type="Proteomes" id="UP000838100">
    <property type="component" value="Unassembled WGS sequence"/>
</dbReference>
<dbReference type="EMBL" id="CAKLPX010000001">
    <property type="protein sequence ID" value="CAH0990525.1"/>
    <property type="molecule type" value="Genomic_DNA"/>
</dbReference>
<protein>
    <submittedName>
        <fullName evidence="1">Uncharacterized protein</fullName>
    </submittedName>
</protein>
<name>A0ABN8EH65_9GAMM</name>
<gene>
    <name evidence="1" type="ORF">SIN8267_00617</name>
</gene>
<comment type="caution">
    <text evidence="1">The sequence shown here is derived from an EMBL/GenBank/DDBJ whole genome shotgun (WGS) entry which is preliminary data.</text>
</comment>
<dbReference type="RefSeq" id="WP_237443207.1">
    <property type="nucleotide sequence ID" value="NZ_CAKLPX010000001.1"/>
</dbReference>